<dbReference type="InterPro" id="IPR024344">
    <property type="entry name" value="MDMPI_metal-binding"/>
</dbReference>
<dbReference type="InterPro" id="IPR017520">
    <property type="entry name" value="CHP03086"/>
</dbReference>
<proteinExistence type="predicted"/>
<gene>
    <name evidence="2" type="ORF">FHR36_003658</name>
</gene>
<dbReference type="EMBL" id="JAMZDX010000003">
    <property type="protein sequence ID" value="MCP2310525.1"/>
    <property type="molecule type" value="Genomic_DNA"/>
</dbReference>
<comment type="caution">
    <text evidence="2">The sequence shown here is derived from an EMBL/GenBank/DDBJ whole genome shotgun (WGS) entry which is preliminary data.</text>
</comment>
<evidence type="ECO:0000259" key="1">
    <source>
        <dbReference type="Pfam" id="PF11716"/>
    </source>
</evidence>
<name>A0ABT1IZD1_9ACTN</name>
<evidence type="ECO:0000313" key="2">
    <source>
        <dbReference type="EMBL" id="MCP2310525.1"/>
    </source>
</evidence>
<organism evidence="2 3">
    <name type="scientific">Kitasatospora paracochleata</name>
    <dbReference type="NCBI Taxonomy" id="58354"/>
    <lineage>
        <taxon>Bacteria</taxon>
        <taxon>Bacillati</taxon>
        <taxon>Actinomycetota</taxon>
        <taxon>Actinomycetes</taxon>
        <taxon>Kitasatosporales</taxon>
        <taxon>Streptomycetaceae</taxon>
        <taxon>Kitasatospora</taxon>
    </lineage>
</organism>
<accession>A0ABT1IZD1</accession>
<dbReference type="Pfam" id="PF11716">
    <property type="entry name" value="MDMPI_N"/>
    <property type="match status" value="1"/>
</dbReference>
<dbReference type="NCBIfam" id="TIGR03086">
    <property type="entry name" value="TIGR03086 family metal-binding protein"/>
    <property type="match status" value="1"/>
</dbReference>
<protein>
    <submittedName>
        <fullName evidence="2">Uncharacterized protein (TIGR03086 family)</fullName>
    </submittedName>
</protein>
<dbReference type="InterPro" id="IPR034660">
    <property type="entry name" value="DinB/YfiT-like"/>
</dbReference>
<dbReference type="Gene3D" id="1.20.120.450">
    <property type="entry name" value="dinb family like domain"/>
    <property type="match status" value="1"/>
</dbReference>
<sequence>MDTTTDPRAQYLRALDQLEKLVARITPEMLERPTPCPAYDLRALLGHTVGGVHQLAYLGEGGRWVDVAGATGPIADGDWADALVRARERMVRAWADDALLAAPVHGPGAVMPGRDALDAWVMETVTHTWDLTRAVDPTGVLDEELGRAALATAHRVMPDAPRGGPVPFGPVRPAPADADPTTELATWLGRKA</sequence>
<dbReference type="NCBIfam" id="TIGR03083">
    <property type="entry name" value="maleylpyruvate isomerase family mycothiol-dependent enzyme"/>
    <property type="match status" value="1"/>
</dbReference>
<reference evidence="2 3" key="1">
    <citation type="submission" date="2022-06" db="EMBL/GenBank/DDBJ databases">
        <title>Sequencing the genomes of 1000 actinobacteria strains.</title>
        <authorList>
            <person name="Klenk H.-P."/>
        </authorList>
    </citation>
    <scope>NUCLEOTIDE SEQUENCE [LARGE SCALE GENOMIC DNA]</scope>
    <source>
        <strain evidence="2 3">DSM 41656</strain>
    </source>
</reference>
<feature type="domain" description="Mycothiol-dependent maleylpyruvate isomerase metal-binding" evidence="1">
    <location>
        <begin position="13"/>
        <end position="131"/>
    </location>
</feature>
<dbReference type="RefSeq" id="WP_253798543.1">
    <property type="nucleotide sequence ID" value="NZ_BAAAUB010000014.1"/>
</dbReference>
<dbReference type="InterPro" id="IPR017517">
    <property type="entry name" value="Maleyloyr_isom"/>
</dbReference>
<keyword evidence="3" id="KW-1185">Reference proteome</keyword>
<dbReference type="Proteomes" id="UP001206483">
    <property type="component" value="Unassembled WGS sequence"/>
</dbReference>
<evidence type="ECO:0000313" key="3">
    <source>
        <dbReference type="Proteomes" id="UP001206483"/>
    </source>
</evidence>
<dbReference type="SUPFAM" id="SSF109854">
    <property type="entry name" value="DinB/YfiT-like putative metalloenzymes"/>
    <property type="match status" value="1"/>
</dbReference>